<sequence length="109" mass="12776">MHKEKEAIASLNDYIKFSLDIEDQNIVFSDYFKKFIDGKFHKVYLAEIIQSSCPYCHSHNLKHNDHYTSNVRFITADASHPVSIRLKKQRVLCNNCRKRSMAQSNLVNK</sequence>
<gene>
    <name evidence="1" type="ORF">LJCM1130_07550</name>
</gene>
<organism evidence="1 2">
    <name type="scientific">Lactobacillus paragasseri</name>
    <dbReference type="NCBI Taxonomy" id="2107999"/>
    <lineage>
        <taxon>Bacteria</taxon>
        <taxon>Bacillati</taxon>
        <taxon>Bacillota</taxon>
        <taxon>Bacilli</taxon>
        <taxon>Lactobacillales</taxon>
        <taxon>Lactobacillaceae</taxon>
        <taxon>Lactobacillus</taxon>
    </lineage>
</organism>
<comment type="caution">
    <text evidence="1">The sequence shown here is derived from an EMBL/GenBank/DDBJ whole genome shotgun (WGS) entry which is preliminary data.</text>
</comment>
<name>A0ABQ0N2J8_9LACO</name>
<evidence type="ECO:0000313" key="2">
    <source>
        <dbReference type="Proteomes" id="UP000250714"/>
    </source>
</evidence>
<dbReference type="Proteomes" id="UP000250714">
    <property type="component" value="Unassembled WGS sequence"/>
</dbReference>
<proteinExistence type="predicted"/>
<reference evidence="1 2" key="1">
    <citation type="journal article" date="2018" name="Int. J. Syst. Evol. Microbiol.">
        <title>Lactobacillus paragasseri sp. nov., a sister taxon of Lactobacillus gasseri, based on whole-genome sequence analyses.</title>
        <authorList>
            <person name="Tanizawa Y."/>
            <person name="Tada I."/>
            <person name="Kobayashi H."/>
            <person name="Endo A."/>
            <person name="Maeno S."/>
            <person name="Toyoda A."/>
            <person name="Arita M."/>
            <person name="Nakamura Y."/>
            <person name="Sakamoto M."/>
            <person name="Ohkuma M."/>
            <person name="Tohno M."/>
        </authorList>
    </citation>
    <scope>NUCLEOTIDE SEQUENCE [LARGE SCALE GENOMIC DNA]</scope>
    <source>
        <strain evidence="1 2">JCM 1130</strain>
    </source>
</reference>
<evidence type="ECO:0008006" key="3">
    <source>
        <dbReference type="Google" id="ProtNLM"/>
    </source>
</evidence>
<protein>
    <recommendedName>
        <fullName evidence="3">Transposase</fullName>
    </recommendedName>
</protein>
<keyword evidence="2" id="KW-1185">Reference proteome</keyword>
<evidence type="ECO:0000313" key="1">
    <source>
        <dbReference type="EMBL" id="GBA81195.1"/>
    </source>
</evidence>
<dbReference type="EMBL" id="BEXG01000002">
    <property type="protein sequence ID" value="GBA81195.1"/>
    <property type="molecule type" value="Genomic_DNA"/>
</dbReference>
<accession>A0ABQ0N2J8</accession>